<evidence type="ECO:0000256" key="4">
    <source>
        <dbReference type="ARBA" id="ARBA00022840"/>
    </source>
</evidence>
<dbReference type="InterPro" id="IPR003439">
    <property type="entry name" value="ABC_transporter-like_ATP-bd"/>
</dbReference>
<dbReference type="SUPFAM" id="SSF52540">
    <property type="entry name" value="P-loop containing nucleoside triphosphate hydrolases"/>
    <property type="match status" value="1"/>
</dbReference>
<accession>A0A2C8F8B3</accession>
<reference evidence="7" key="1">
    <citation type="submission" date="2017-09" db="EMBL/GenBank/DDBJ databases">
        <authorList>
            <person name="Regsiter A."/>
            <person name="William W."/>
        </authorList>
    </citation>
    <scope>NUCLEOTIDE SEQUENCE [LARGE SCALE GENOMIC DNA]</scope>
    <source>
        <strain evidence="7">500-1</strain>
    </source>
</reference>
<keyword evidence="7" id="KW-1185">Reference proteome</keyword>
<dbReference type="AlphaFoldDB" id="A0A2C8F8B3"/>
<dbReference type="PANTHER" id="PTHR43776:SF7">
    <property type="entry name" value="D,D-DIPEPTIDE TRANSPORT ATP-BINDING PROTEIN DDPF-RELATED"/>
    <property type="match status" value="1"/>
</dbReference>
<dbReference type="NCBIfam" id="TIGR01727">
    <property type="entry name" value="oligo_HPY"/>
    <property type="match status" value="1"/>
</dbReference>
<gene>
    <name evidence="6" type="primary">oppF</name>
    <name evidence="6" type="ORF">DPRO_1894</name>
</gene>
<dbReference type="GO" id="GO:0055085">
    <property type="term" value="P:transmembrane transport"/>
    <property type="evidence" value="ECO:0007669"/>
    <property type="project" value="UniProtKB-ARBA"/>
</dbReference>
<evidence type="ECO:0000256" key="2">
    <source>
        <dbReference type="ARBA" id="ARBA00022448"/>
    </source>
</evidence>
<dbReference type="OrthoDB" id="9809450at2"/>
<dbReference type="RefSeq" id="WP_157917413.1">
    <property type="nucleotide sequence ID" value="NZ_LT907975.1"/>
</dbReference>
<dbReference type="InterPro" id="IPR003593">
    <property type="entry name" value="AAA+_ATPase"/>
</dbReference>
<evidence type="ECO:0000256" key="3">
    <source>
        <dbReference type="ARBA" id="ARBA00022741"/>
    </source>
</evidence>
<dbReference type="KEGG" id="pprf:DPRO_1894"/>
<proteinExistence type="inferred from homology"/>
<dbReference type="Pfam" id="PF08352">
    <property type="entry name" value="oligo_HPY"/>
    <property type="match status" value="1"/>
</dbReference>
<evidence type="ECO:0000313" key="7">
    <source>
        <dbReference type="Proteomes" id="UP000219215"/>
    </source>
</evidence>
<keyword evidence="3" id="KW-0547">Nucleotide-binding</keyword>
<dbReference type="GO" id="GO:0015833">
    <property type="term" value="P:peptide transport"/>
    <property type="evidence" value="ECO:0007669"/>
    <property type="project" value="InterPro"/>
</dbReference>
<dbReference type="InterPro" id="IPR013563">
    <property type="entry name" value="Oligopep_ABC_C"/>
</dbReference>
<dbReference type="InterPro" id="IPR027417">
    <property type="entry name" value="P-loop_NTPase"/>
</dbReference>
<organism evidence="6 7">
    <name type="scientific">Pseudodesulfovibrio profundus</name>
    <dbReference type="NCBI Taxonomy" id="57320"/>
    <lineage>
        <taxon>Bacteria</taxon>
        <taxon>Pseudomonadati</taxon>
        <taxon>Thermodesulfobacteriota</taxon>
        <taxon>Desulfovibrionia</taxon>
        <taxon>Desulfovibrionales</taxon>
        <taxon>Desulfovibrionaceae</taxon>
    </lineage>
</organism>
<keyword evidence="4 6" id="KW-0067">ATP-binding</keyword>
<dbReference type="PANTHER" id="PTHR43776">
    <property type="entry name" value="TRANSPORT ATP-BINDING PROTEIN"/>
    <property type="match status" value="1"/>
</dbReference>
<evidence type="ECO:0000256" key="1">
    <source>
        <dbReference type="ARBA" id="ARBA00005417"/>
    </source>
</evidence>
<protein>
    <submittedName>
        <fullName evidence="6">Oligopeptide transporter subunit ATP-binding component of ABC superfamily</fullName>
    </submittedName>
</protein>
<feature type="domain" description="ABC transporter" evidence="5">
    <location>
        <begin position="7"/>
        <end position="249"/>
    </location>
</feature>
<dbReference type="Gene3D" id="3.40.50.300">
    <property type="entry name" value="P-loop containing nucleotide triphosphate hydrolases"/>
    <property type="match status" value="1"/>
</dbReference>
<dbReference type="InterPro" id="IPR017871">
    <property type="entry name" value="ABC_transporter-like_CS"/>
</dbReference>
<dbReference type="Proteomes" id="UP000219215">
    <property type="component" value="Chromosome DPRO"/>
</dbReference>
<name>A0A2C8F8B3_9BACT</name>
<dbReference type="GO" id="GO:0016887">
    <property type="term" value="F:ATP hydrolysis activity"/>
    <property type="evidence" value="ECO:0007669"/>
    <property type="project" value="InterPro"/>
</dbReference>
<sequence length="318" mass="34799">MSQPAVIHLERMSKTFESGFFFKRRNVAVRDVTFSIAPGRTLAVVGESGCGKTTLARMAAGLLKPDSGLVSFAGRPLPTWDDRSLRQRLQMVFQDADGSLNPNFKARDLLLEPLRLHGLLHGDAEAQLERLLSMVGLVPDLLDRYPHEMSGGQRQRIGIARAMSLAPDLVIADEPVSSLDRSIQAQILSLLRSFQERDNVAYMYISHDLESVRAIAHDVAVMLGGVFVETGPVDEIFTNPMHPYTRLLFEDAIESCDARAASDYDMEWCQASVDGCAFAPLCPHAVAACSSSLPVLIEPTPGRYVRCALAADTNEIAA</sequence>
<comment type="similarity">
    <text evidence="1">Belongs to the ABC transporter superfamily.</text>
</comment>
<dbReference type="CDD" id="cd03257">
    <property type="entry name" value="ABC_NikE_OppD_transporters"/>
    <property type="match status" value="1"/>
</dbReference>
<dbReference type="Pfam" id="PF00005">
    <property type="entry name" value="ABC_tran"/>
    <property type="match status" value="1"/>
</dbReference>
<dbReference type="PROSITE" id="PS00211">
    <property type="entry name" value="ABC_TRANSPORTER_1"/>
    <property type="match status" value="1"/>
</dbReference>
<dbReference type="SMART" id="SM00382">
    <property type="entry name" value="AAA"/>
    <property type="match status" value="1"/>
</dbReference>
<dbReference type="GO" id="GO:0005524">
    <property type="term" value="F:ATP binding"/>
    <property type="evidence" value="ECO:0007669"/>
    <property type="project" value="UniProtKB-KW"/>
</dbReference>
<evidence type="ECO:0000259" key="5">
    <source>
        <dbReference type="PROSITE" id="PS50893"/>
    </source>
</evidence>
<dbReference type="EMBL" id="LT907975">
    <property type="protein sequence ID" value="SOB58794.1"/>
    <property type="molecule type" value="Genomic_DNA"/>
</dbReference>
<dbReference type="PROSITE" id="PS50893">
    <property type="entry name" value="ABC_TRANSPORTER_2"/>
    <property type="match status" value="1"/>
</dbReference>
<keyword evidence="2" id="KW-0813">Transport</keyword>
<evidence type="ECO:0000313" key="6">
    <source>
        <dbReference type="EMBL" id="SOB58794.1"/>
    </source>
</evidence>
<dbReference type="InterPro" id="IPR050319">
    <property type="entry name" value="ABC_transp_ATP-bind"/>
</dbReference>